<feature type="non-terminal residue" evidence="1">
    <location>
        <position position="1"/>
    </location>
</feature>
<evidence type="ECO:0000313" key="1">
    <source>
        <dbReference type="EMBL" id="CAG8464006.1"/>
    </source>
</evidence>
<reference evidence="1" key="1">
    <citation type="submission" date="2021-06" db="EMBL/GenBank/DDBJ databases">
        <authorList>
            <person name="Kallberg Y."/>
            <person name="Tangrot J."/>
            <person name="Rosling A."/>
        </authorList>
    </citation>
    <scope>NUCLEOTIDE SEQUENCE</scope>
    <source>
        <strain evidence="1">AU212A</strain>
    </source>
</reference>
<proteinExistence type="predicted"/>
<comment type="caution">
    <text evidence="1">The sequence shown here is derived from an EMBL/GenBank/DDBJ whole genome shotgun (WGS) entry which is preliminary data.</text>
</comment>
<organism evidence="1 2">
    <name type="scientific">Scutellospora calospora</name>
    <dbReference type="NCBI Taxonomy" id="85575"/>
    <lineage>
        <taxon>Eukaryota</taxon>
        <taxon>Fungi</taxon>
        <taxon>Fungi incertae sedis</taxon>
        <taxon>Mucoromycota</taxon>
        <taxon>Glomeromycotina</taxon>
        <taxon>Glomeromycetes</taxon>
        <taxon>Diversisporales</taxon>
        <taxon>Gigasporaceae</taxon>
        <taxon>Scutellospora</taxon>
    </lineage>
</organism>
<evidence type="ECO:0000313" key="2">
    <source>
        <dbReference type="Proteomes" id="UP000789860"/>
    </source>
</evidence>
<dbReference type="Proteomes" id="UP000789860">
    <property type="component" value="Unassembled WGS sequence"/>
</dbReference>
<dbReference type="EMBL" id="CAJVPM010001298">
    <property type="protein sequence ID" value="CAG8464006.1"/>
    <property type="molecule type" value="Genomic_DNA"/>
</dbReference>
<name>A0ACA9KBN7_9GLOM</name>
<keyword evidence="2" id="KW-1185">Reference proteome</keyword>
<sequence>SHFQKDISNTKNSYHQKNGIIPIIHNYTNNLSPSSPVISNLILKNSCQPVINGSSIFRSLSTKSKYIDMIPPPNKRMKDLIALGGAILTFFFVNPILHFVISGALGFGVYKLVKRTLNRIWPPRQILYSPTISMNEHEQLSQVEKTFWRHIFPFVRGTTNGIKSSKEEIDDIYSFSIKKVQAAYNNNRDIRFLFGGYSDSSMIKFTKPRSVISETIAISDSHGNYQKIHGVTIEYIATGMSGESAFVKATGYSNKNNDVVFKEIQLLLPHTGQTINIPLQDTTNDFEYNKYGPNVMEAEYRDIKE</sequence>
<accession>A0ACA9KBN7</accession>
<protein>
    <submittedName>
        <fullName evidence="1">3593_t:CDS:1</fullName>
    </submittedName>
</protein>
<gene>
    <name evidence="1" type="ORF">SCALOS_LOCUS1737</name>
</gene>